<reference evidence="2 3" key="1">
    <citation type="submission" date="2018-09" db="EMBL/GenBank/DDBJ databases">
        <title>Genomic Encyclopedia of Type Strains, Phase III (KMG-III): the genomes of soil and plant-associated and newly described type strains.</title>
        <authorList>
            <person name="Whitman W."/>
        </authorList>
    </citation>
    <scope>NUCLEOTIDE SEQUENCE [LARGE SCALE GENOMIC DNA]</scope>
    <source>
        <strain evidence="2 3">CECT 7938</strain>
    </source>
</reference>
<dbReference type="Proteomes" id="UP000286246">
    <property type="component" value="Unassembled WGS sequence"/>
</dbReference>
<sequence length="97" mass="11486">MCMFPKFPRATWLIFFVLTVIITILFSRFDSPSDGNDVLGFPFPFYRYLGGKRYPEPPDRTYFNGIYLLLNLIIYFGISYALTYSIKKFRNKRANTK</sequence>
<keyword evidence="1" id="KW-0472">Membrane</keyword>
<name>A0A420BIL7_SPHD1</name>
<dbReference type="EMBL" id="RAPY01000001">
    <property type="protein sequence ID" value="RKE56611.1"/>
    <property type="molecule type" value="Genomic_DNA"/>
</dbReference>
<evidence type="ECO:0000313" key="2">
    <source>
        <dbReference type="EMBL" id="RKE56611.1"/>
    </source>
</evidence>
<dbReference type="AlphaFoldDB" id="A0A420BIL7"/>
<organism evidence="2 3">
    <name type="scientific">Sphingobacterium detergens</name>
    <dbReference type="NCBI Taxonomy" id="1145106"/>
    <lineage>
        <taxon>Bacteria</taxon>
        <taxon>Pseudomonadati</taxon>
        <taxon>Bacteroidota</taxon>
        <taxon>Sphingobacteriia</taxon>
        <taxon>Sphingobacteriales</taxon>
        <taxon>Sphingobacteriaceae</taxon>
        <taxon>Sphingobacterium</taxon>
    </lineage>
</organism>
<proteinExistence type="predicted"/>
<feature type="transmembrane region" description="Helical" evidence="1">
    <location>
        <begin position="62"/>
        <end position="83"/>
    </location>
</feature>
<feature type="transmembrane region" description="Helical" evidence="1">
    <location>
        <begin position="12"/>
        <end position="29"/>
    </location>
</feature>
<protein>
    <submittedName>
        <fullName evidence="2">Uncharacterized protein</fullName>
    </submittedName>
</protein>
<gene>
    <name evidence="2" type="ORF">DFQ12_1477</name>
</gene>
<evidence type="ECO:0000313" key="3">
    <source>
        <dbReference type="Proteomes" id="UP000286246"/>
    </source>
</evidence>
<evidence type="ECO:0000256" key="1">
    <source>
        <dbReference type="SAM" id="Phobius"/>
    </source>
</evidence>
<keyword evidence="1" id="KW-0812">Transmembrane</keyword>
<comment type="caution">
    <text evidence="2">The sequence shown here is derived from an EMBL/GenBank/DDBJ whole genome shotgun (WGS) entry which is preliminary data.</text>
</comment>
<accession>A0A420BIL7</accession>
<keyword evidence="1" id="KW-1133">Transmembrane helix</keyword>
<keyword evidence="3" id="KW-1185">Reference proteome</keyword>